<dbReference type="InterPro" id="IPR041459">
    <property type="entry name" value="MPTase-PolyVal"/>
</dbReference>
<sequence length="324" mass="35600">MSKPTRRGNAPRRDVAQEITDLIIRKLETGVTPWQRPWRTFGASGRPLRHQGSAYTGINALYLWAIADSAGYRSRYWMTYRQAQELGAQVIRGERASTSVYFNSVNRSETDVATGEETNRVIRFMRSYAVFNADQIDGLPGHFYATANPVPPPPSEHQAAIDAFFSPVPIEVRHGGDRAFYSPSHDFIQLPQPAAFKSAHHYAGTKAHEMAHATGHPARLARTFGKRFGDDAYAMEELVAEICAGFVGAELGLPTELLDNHASYLDHWLRVLRADKTAIISAASKAEQAFKWLSSFSAPQEHAADATGDNAADELADDAAALAA</sequence>
<dbReference type="Proteomes" id="UP000555448">
    <property type="component" value="Unassembled WGS sequence"/>
</dbReference>
<keyword evidence="4" id="KW-1185">Reference proteome</keyword>
<protein>
    <submittedName>
        <fullName evidence="3">Antirestriction protein ArdC</fullName>
    </submittedName>
</protein>
<evidence type="ECO:0000313" key="3">
    <source>
        <dbReference type="EMBL" id="MBB4859158.1"/>
    </source>
</evidence>
<feature type="domain" description="Polyvalent protein metallopeptidase" evidence="2">
    <location>
        <begin position="160"/>
        <end position="285"/>
    </location>
</feature>
<dbReference type="AlphaFoldDB" id="A0A7W7KBT7"/>
<feature type="domain" description="N-terminal" evidence="1">
    <location>
        <begin position="14"/>
        <end position="131"/>
    </location>
</feature>
<dbReference type="GO" id="GO:0003697">
    <property type="term" value="F:single-stranded DNA binding"/>
    <property type="evidence" value="ECO:0007669"/>
    <property type="project" value="InterPro"/>
</dbReference>
<dbReference type="PIRSF" id="PIRSF037112">
    <property type="entry name" value="Antirestriction_ArdC"/>
    <property type="match status" value="1"/>
</dbReference>
<dbReference type="Pfam" id="PF08401">
    <property type="entry name" value="ArdcN"/>
    <property type="match status" value="1"/>
</dbReference>
<name>A0A7W7KBT7_9SPHN</name>
<reference evidence="3 4" key="1">
    <citation type="submission" date="2020-08" db="EMBL/GenBank/DDBJ databases">
        <title>Functional genomics of gut bacteria from endangered species of beetles.</title>
        <authorList>
            <person name="Carlos-Shanley C."/>
        </authorList>
    </citation>
    <scope>NUCLEOTIDE SEQUENCE [LARGE SCALE GENOMIC DNA]</scope>
    <source>
        <strain evidence="3 4">S00245</strain>
    </source>
</reference>
<gene>
    <name evidence="3" type="ORF">HNO88_002487</name>
</gene>
<comment type="caution">
    <text evidence="3">The sequence shown here is derived from an EMBL/GenBank/DDBJ whole genome shotgun (WGS) entry which is preliminary data.</text>
</comment>
<evidence type="ECO:0000313" key="4">
    <source>
        <dbReference type="Proteomes" id="UP000555448"/>
    </source>
</evidence>
<accession>A0A7W7KBT7</accession>
<dbReference type="Pfam" id="PF18818">
    <property type="entry name" value="MPTase-PolyVal"/>
    <property type="match status" value="1"/>
</dbReference>
<dbReference type="InterPro" id="IPR017113">
    <property type="entry name" value="Antirestriction_ArdC"/>
</dbReference>
<evidence type="ECO:0000259" key="1">
    <source>
        <dbReference type="Pfam" id="PF08401"/>
    </source>
</evidence>
<evidence type="ECO:0000259" key="2">
    <source>
        <dbReference type="Pfam" id="PF18818"/>
    </source>
</evidence>
<proteinExistence type="predicted"/>
<dbReference type="EMBL" id="JACHLR010000010">
    <property type="protein sequence ID" value="MBB4859158.1"/>
    <property type="molecule type" value="Genomic_DNA"/>
</dbReference>
<dbReference type="InterPro" id="IPR013610">
    <property type="entry name" value="ArdC_N"/>
</dbReference>
<organism evidence="3 4">
    <name type="scientific">Novosphingobium chloroacetimidivorans</name>
    <dbReference type="NCBI Taxonomy" id="1428314"/>
    <lineage>
        <taxon>Bacteria</taxon>
        <taxon>Pseudomonadati</taxon>
        <taxon>Pseudomonadota</taxon>
        <taxon>Alphaproteobacteria</taxon>
        <taxon>Sphingomonadales</taxon>
        <taxon>Sphingomonadaceae</taxon>
        <taxon>Novosphingobium</taxon>
    </lineage>
</organism>
<dbReference type="RefSeq" id="WP_184245525.1">
    <property type="nucleotide sequence ID" value="NZ_JACHLR010000010.1"/>
</dbReference>